<dbReference type="SUPFAM" id="SSF53597">
    <property type="entry name" value="Dihydrofolate reductase-like"/>
    <property type="match status" value="1"/>
</dbReference>
<accession>A0ABW2TWX8</accession>
<dbReference type="Gene3D" id="3.40.430.10">
    <property type="entry name" value="Dihydrofolate Reductase, subunit A"/>
    <property type="match status" value="1"/>
</dbReference>
<name>A0ABW2TWX8_9PSEU</name>
<dbReference type="InterPro" id="IPR024072">
    <property type="entry name" value="DHFR-like_dom_sf"/>
</dbReference>
<dbReference type="Proteomes" id="UP001596512">
    <property type="component" value="Unassembled WGS sequence"/>
</dbReference>
<reference evidence="4" key="1">
    <citation type="journal article" date="2019" name="Int. J. Syst. Evol. Microbiol.">
        <title>The Global Catalogue of Microorganisms (GCM) 10K type strain sequencing project: providing services to taxonomists for standard genome sequencing and annotation.</title>
        <authorList>
            <consortium name="The Broad Institute Genomics Platform"/>
            <consortium name="The Broad Institute Genome Sequencing Center for Infectious Disease"/>
            <person name="Wu L."/>
            <person name="Ma J."/>
        </authorList>
    </citation>
    <scope>NUCLEOTIDE SEQUENCE [LARGE SCALE GENOMIC DNA]</scope>
    <source>
        <strain evidence="4">JCM 17695</strain>
    </source>
</reference>
<evidence type="ECO:0000256" key="1">
    <source>
        <dbReference type="SAM" id="MobiDB-lite"/>
    </source>
</evidence>
<evidence type="ECO:0000313" key="3">
    <source>
        <dbReference type="EMBL" id="MFC7617869.1"/>
    </source>
</evidence>
<gene>
    <name evidence="3" type="ORF">ACFQV2_35140</name>
</gene>
<feature type="compositionally biased region" description="Low complexity" evidence="1">
    <location>
        <begin position="99"/>
        <end position="109"/>
    </location>
</feature>
<dbReference type="EMBL" id="JBHTEY010000004">
    <property type="protein sequence ID" value="MFC7617869.1"/>
    <property type="molecule type" value="Genomic_DNA"/>
</dbReference>
<dbReference type="InterPro" id="IPR002734">
    <property type="entry name" value="RibDG_C"/>
</dbReference>
<dbReference type="Pfam" id="PF01872">
    <property type="entry name" value="RibD_C"/>
    <property type="match status" value="1"/>
</dbReference>
<keyword evidence="4" id="KW-1185">Reference proteome</keyword>
<evidence type="ECO:0000313" key="4">
    <source>
        <dbReference type="Proteomes" id="UP001596512"/>
    </source>
</evidence>
<evidence type="ECO:0000259" key="2">
    <source>
        <dbReference type="Pfam" id="PF01872"/>
    </source>
</evidence>
<comment type="caution">
    <text evidence="3">The sequence shown here is derived from an EMBL/GenBank/DDBJ whole genome shotgun (WGS) entry which is preliminary data.</text>
</comment>
<proteinExistence type="predicted"/>
<sequence length="129" mass="14511">MRKFKLQVQVSADGYMAGPNGEMDWMTMPWSDDLNAYLDAVQRDVDTIVLGRKLAEGFIPVWASRPEHEDEATIDFMNTTPKVVISRSLAESPWEGWRCRTTSSGPSRGSRSRTGRTSSPTAGRRSCRR</sequence>
<organism evidence="3 4">
    <name type="scientific">Actinokineospora soli</name>
    <dbReference type="NCBI Taxonomy" id="1048753"/>
    <lineage>
        <taxon>Bacteria</taxon>
        <taxon>Bacillati</taxon>
        <taxon>Actinomycetota</taxon>
        <taxon>Actinomycetes</taxon>
        <taxon>Pseudonocardiales</taxon>
        <taxon>Pseudonocardiaceae</taxon>
        <taxon>Actinokineospora</taxon>
    </lineage>
</organism>
<feature type="compositionally biased region" description="Low complexity" evidence="1">
    <location>
        <begin position="115"/>
        <end position="129"/>
    </location>
</feature>
<protein>
    <submittedName>
        <fullName evidence="3">Dihydrofolate reductase family protein</fullName>
    </submittedName>
</protein>
<feature type="region of interest" description="Disordered" evidence="1">
    <location>
        <begin position="96"/>
        <end position="129"/>
    </location>
</feature>
<feature type="domain" description="Bacterial bifunctional deaminase-reductase C-terminal" evidence="2">
    <location>
        <begin position="6"/>
        <end position="90"/>
    </location>
</feature>